<evidence type="ECO:0000256" key="1">
    <source>
        <dbReference type="ARBA" id="ARBA00023002"/>
    </source>
</evidence>
<evidence type="ECO:0000256" key="2">
    <source>
        <dbReference type="PROSITE-ProRule" id="PRU10007"/>
    </source>
</evidence>
<sequence length="481" mass="52697">MRSPTEQPEVPLWIDNKPVHTGIQFSVTNTATGKSISASGISLQLVDDVVESSHRAFAGWRNTTTWQRQDLLLQAAKLLEERRDMAENILRVEMPIEDFITQQINIQNSIDLLRELAFHAKDTESGTILPSRQGLDTFAMVIREPVGVQLGVAPWNASLYLGIRAVATPIACGNTAILKASEMTPLVHNFIGILFRDAGFPPGVLNIVQHRREDAPEVLNALISDKRIKKVNFTGSAPVGKIIAAKAAEYGKPVLLELGGKSPQIVLEDADLDKAAEAAVVGAFSHHGQICMSTERIIVHASVIEQFSEKLTEVATKMEVQPGASEEHIIKVKKLVADSLDRGARLLFRESIETQNSHMSPRVLTEVTRDMPIWGQETFAPVVILVPFTTLDEAVDLANDSDYGLSSSIFTASIGRGIELARRLDTGAVHINSMTVHDEAHLPHGGNKDSGWGRFGVPWGFPEFTQLKTITVKDKHLGRIS</sequence>
<evidence type="ECO:0000259" key="4">
    <source>
        <dbReference type="Pfam" id="PF00171"/>
    </source>
</evidence>
<dbReference type="InterPro" id="IPR029510">
    <property type="entry name" value="Ald_DH_CS_GLU"/>
</dbReference>
<dbReference type="Gene3D" id="3.40.309.10">
    <property type="entry name" value="Aldehyde Dehydrogenase, Chain A, domain 2"/>
    <property type="match status" value="1"/>
</dbReference>
<dbReference type="InterPro" id="IPR016161">
    <property type="entry name" value="Ald_DH/histidinol_DH"/>
</dbReference>
<dbReference type="Proteomes" id="UP000766486">
    <property type="component" value="Unassembled WGS sequence"/>
</dbReference>
<gene>
    <name evidence="5" type="ORF">CLO192961_LOCUS98257</name>
</gene>
<accession>A0ABY6TX04</accession>
<keyword evidence="1 3" id="KW-0560">Oxidoreductase</keyword>
<name>A0ABY6TX04_BIOOC</name>
<organism evidence="5 6">
    <name type="scientific">Bionectria ochroleuca</name>
    <name type="common">Gliocladium roseum</name>
    <dbReference type="NCBI Taxonomy" id="29856"/>
    <lineage>
        <taxon>Eukaryota</taxon>
        <taxon>Fungi</taxon>
        <taxon>Dikarya</taxon>
        <taxon>Ascomycota</taxon>
        <taxon>Pezizomycotina</taxon>
        <taxon>Sordariomycetes</taxon>
        <taxon>Hypocreomycetidae</taxon>
        <taxon>Hypocreales</taxon>
        <taxon>Bionectriaceae</taxon>
        <taxon>Clonostachys</taxon>
    </lineage>
</organism>
<dbReference type="InterPro" id="IPR050740">
    <property type="entry name" value="Aldehyde_DH_Superfamily"/>
</dbReference>
<keyword evidence="6" id="KW-1185">Reference proteome</keyword>
<reference evidence="5 6" key="1">
    <citation type="submission" date="2019-06" db="EMBL/GenBank/DDBJ databases">
        <authorList>
            <person name="Broberg M."/>
        </authorList>
    </citation>
    <scope>NUCLEOTIDE SEQUENCE [LARGE SCALE GENOMIC DNA]</scope>
</reference>
<comment type="similarity">
    <text evidence="3">Belongs to the aldehyde dehydrogenase family.</text>
</comment>
<dbReference type="PANTHER" id="PTHR43353">
    <property type="entry name" value="SUCCINATE-SEMIALDEHYDE DEHYDROGENASE, MITOCHONDRIAL"/>
    <property type="match status" value="1"/>
</dbReference>
<feature type="domain" description="Aldehyde dehydrogenase" evidence="4">
    <location>
        <begin position="25"/>
        <end position="470"/>
    </location>
</feature>
<dbReference type="EMBL" id="CABFNS010000698">
    <property type="protein sequence ID" value="VUC22998.1"/>
    <property type="molecule type" value="Genomic_DNA"/>
</dbReference>
<dbReference type="InterPro" id="IPR016163">
    <property type="entry name" value="Ald_DH_C"/>
</dbReference>
<dbReference type="Pfam" id="PF00171">
    <property type="entry name" value="Aldedh"/>
    <property type="match status" value="1"/>
</dbReference>
<comment type="caution">
    <text evidence="5">The sequence shown here is derived from an EMBL/GenBank/DDBJ whole genome shotgun (WGS) entry which is preliminary data.</text>
</comment>
<proteinExistence type="inferred from homology"/>
<dbReference type="InterPro" id="IPR016162">
    <property type="entry name" value="Ald_DH_N"/>
</dbReference>
<dbReference type="PROSITE" id="PS00687">
    <property type="entry name" value="ALDEHYDE_DEHYDR_GLU"/>
    <property type="match status" value="1"/>
</dbReference>
<feature type="active site" evidence="2">
    <location>
        <position position="257"/>
    </location>
</feature>
<evidence type="ECO:0000313" key="6">
    <source>
        <dbReference type="Proteomes" id="UP000766486"/>
    </source>
</evidence>
<evidence type="ECO:0000256" key="3">
    <source>
        <dbReference type="RuleBase" id="RU003345"/>
    </source>
</evidence>
<dbReference type="Gene3D" id="3.40.605.10">
    <property type="entry name" value="Aldehyde Dehydrogenase, Chain A, domain 1"/>
    <property type="match status" value="1"/>
</dbReference>
<dbReference type="SUPFAM" id="SSF53720">
    <property type="entry name" value="ALDH-like"/>
    <property type="match status" value="1"/>
</dbReference>
<dbReference type="InterPro" id="IPR015590">
    <property type="entry name" value="Aldehyde_DH_dom"/>
</dbReference>
<protein>
    <recommendedName>
        <fullName evidence="4">Aldehyde dehydrogenase domain-containing protein</fullName>
    </recommendedName>
</protein>
<evidence type="ECO:0000313" key="5">
    <source>
        <dbReference type="EMBL" id="VUC22998.1"/>
    </source>
</evidence>
<dbReference type="PANTHER" id="PTHR43353:SF6">
    <property type="entry name" value="CYTOPLASMIC ALDEHYDE DEHYDROGENASE (EUROFUNG)"/>
    <property type="match status" value="1"/>
</dbReference>